<dbReference type="Pfam" id="PF01008">
    <property type="entry name" value="IF-2B"/>
    <property type="match status" value="1"/>
</dbReference>
<evidence type="ECO:0000256" key="6">
    <source>
        <dbReference type="ARBA" id="ARBA00044208"/>
    </source>
</evidence>
<dbReference type="SUPFAM" id="SSF100950">
    <property type="entry name" value="NagB/RpiA/CoA transferase-like"/>
    <property type="match status" value="1"/>
</dbReference>
<dbReference type="InterPro" id="IPR037171">
    <property type="entry name" value="NagB/RpiA_transferase-like"/>
</dbReference>
<reference evidence="11" key="1">
    <citation type="journal article" date="2023" name="Mol. Phylogenet. Evol.">
        <title>Genome-scale phylogeny and comparative genomics of the fungal order Sordariales.</title>
        <authorList>
            <person name="Hensen N."/>
            <person name="Bonometti L."/>
            <person name="Westerberg I."/>
            <person name="Brannstrom I.O."/>
            <person name="Guillou S."/>
            <person name="Cros-Aarteil S."/>
            <person name="Calhoun S."/>
            <person name="Haridas S."/>
            <person name="Kuo A."/>
            <person name="Mondo S."/>
            <person name="Pangilinan J."/>
            <person name="Riley R."/>
            <person name="LaButti K."/>
            <person name="Andreopoulos B."/>
            <person name="Lipzen A."/>
            <person name="Chen C."/>
            <person name="Yan M."/>
            <person name="Daum C."/>
            <person name="Ng V."/>
            <person name="Clum A."/>
            <person name="Steindorff A."/>
            <person name="Ohm R.A."/>
            <person name="Martin F."/>
            <person name="Silar P."/>
            <person name="Natvig D.O."/>
            <person name="Lalanne C."/>
            <person name="Gautier V."/>
            <person name="Ament-Velasquez S.L."/>
            <person name="Kruys A."/>
            <person name="Hutchinson M.I."/>
            <person name="Powell A.J."/>
            <person name="Barry K."/>
            <person name="Miller A.N."/>
            <person name="Grigoriev I.V."/>
            <person name="Debuchy R."/>
            <person name="Gladieux P."/>
            <person name="Hiltunen Thoren M."/>
            <person name="Johannesson H."/>
        </authorList>
    </citation>
    <scope>NUCLEOTIDE SEQUENCE</scope>
    <source>
        <strain evidence="11">PSN309</strain>
    </source>
</reference>
<organism evidence="11 12">
    <name type="scientific">Podospora australis</name>
    <dbReference type="NCBI Taxonomy" id="1536484"/>
    <lineage>
        <taxon>Eukaryota</taxon>
        <taxon>Fungi</taxon>
        <taxon>Dikarya</taxon>
        <taxon>Ascomycota</taxon>
        <taxon>Pezizomycotina</taxon>
        <taxon>Sordariomycetes</taxon>
        <taxon>Sordariomycetidae</taxon>
        <taxon>Sordariales</taxon>
        <taxon>Podosporaceae</taxon>
        <taxon>Podospora</taxon>
    </lineage>
</organism>
<dbReference type="InterPro" id="IPR000649">
    <property type="entry name" value="IF-2B-related"/>
</dbReference>
<dbReference type="Gene3D" id="3.40.50.10470">
    <property type="entry name" value="Translation initiation factor eif-2b, domain 2"/>
    <property type="match status" value="1"/>
</dbReference>
<evidence type="ECO:0000313" key="12">
    <source>
        <dbReference type="Proteomes" id="UP001302126"/>
    </source>
</evidence>
<dbReference type="AlphaFoldDB" id="A0AAN7AMA6"/>
<dbReference type="GO" id="GO:0005829">
    <property type="term" value="C:cytosol"/>
    <property type="evidence" value="ECO:0007669"/>
    <property type="project" value="UniProtKB-SubCell"/>
</dbReference>
<dbReference type="InterPro" id="IPR051501">
    <property type="entry name" value="eIF2B_alpha/beta/delta"/>
</dbReference>
<dbReference type="InterPro" id="IPR042528">
    <property type="entry name" value="elF-2B_alpha_N"/>
</dbReference>
<dbReference type="Gene3D" id="1.20.120.1070">
    <property type="entry name" value="Translation initiation factor eIF-2B, N-terminal domain"/>
    <property type="match status" value="1"/>
</dbReference>
<evidence type="ECO:0000313" key="11">
    <source>
        <dbReference type="EMBL" id="KAK4191949.1"/>
    </source>
</evidence>
<dbReference type="InterPro" id="IPR042529">
    <property type="entry name" value="IF_2B-like_C"/>
</dbReference>
<evidence type="ECO:0000256" key="1">
    <source>
        <dbReference type="ARBA" id="ARBA00004514"/>
    </source>
</evidence>
<dbReference type="EMBL" id="MU864356">
    <property type="protein sequence ID" value="KAK4191949.1"/>
    <property type="molecule type" value="Genomic_DNA"/>
</dbReference>
<evidence type="ECO:0000256" key="10">
    <source>
        <dbReference type="SAM" id="MobiDB-lite"/>
    </source>
</evidence>
<evidence type="ECO:0000256" key="5">
    <source>
        <dbReference type="ARBA" id="ARBA00022917"/>
    </source>
</evidence>
<evidence type="ECO:0000256" key="9">
    <source>
        <dbReference type="RuleBase" id="RU003814"/>
    </source>
</evidence>
<gene>
    <name evidence="11" type="ORF">QBC35DRAFT_485172</name>
</gene>
<comment type="subcellular location">
    <subcellularLocation>
        <location evidence="1">Cytoplasm</location>
        <location evidence="1">Cytosol</location>
    </subcellularLocation>
</comment>
<evidence type="ECO:0000256" key="2">
    <source>
        <dbReference type="ARBA" id="ARBA00007251"/>
    </source>
</evidence>
<keyword evidence="12" id="KW-1185">Reference proteome</keyword>
<keyword evidence="4 11" id="KW-0396">Initiation factor</keyword>
<comment type="caution">
    <text evidence="11">The sequence shown here is derived from an EMBL/GenBank/DDBJ whole genome shotgun (WGS) entry which is preliminary data.</text>
</comment>
<feature type="compositionally biased region" description="Polar residues" evidence="10">
    <location>
        <begin position="20"/>
        <end position="30"/>
    </location>
</feature>
<evidence type="ECO:0000256" key="8">
    <source>
        <dbReference type="ARBA" id="ARBA00046432"/>
    </source>
</evidence>
<evidence type="ECO:0000256" key="7">
    <source>
        <dbReference type="ARBA" id="ARBA00044236"/>
    </source>
</evidence>
<evidence type="ECO:0000256" key="3">
    <source>
        <dbReference type="ARBA" id="ARBA00022490"/>
    </source>
</evidence>
<comment type="similarity">
    <text evidence="2 9">Belongs to the eIF-2B alpha/beta/delta subunits family.</text>
</comment>
<proteinExistence type="inferred from homology"/>
<name>A0AAN7AMA6_9PEZI</name>
<sequence length="361" mass="39752">MATDDIAPPAQDLPVRPKENTSSSTTQNEPSKPFDIVATYRSLLQSDPEITMSIAAIEALIELMGATPSSTAMELVEKVRTEKAKLLASAPNPLPILAGADAFEQYLLRSLRGQSTAFGSGSASQQPVLSFDDTRQHLLQNRELFAHRAKEAREKIAIWGTRYVSDNKIVLTAGGSRTVTKILLRAAQDESKHFKVIYVQDGNPRSDNAIRELREAGLEVETIVPNKVAFVLGNQKYINLVLVGAEAIVQNGGIVSGMGTAQLAFLTRHVDGSMKRFYVAAETHKIARKTPVADPILRQLGIRQKEISRFEQVAVDPENISELLPEKDEVEYTEPSLIDGFITEQGIMMTSQIWEFTDGYL</sequence>
<dbReference type="PANTHER" id="PTHR45860:SF1">
    <property type="entry name" value="TRANSLATION INITIATION FACTOR EIF-2B SUBUNIT ALPHA"/>
    <property type="match status" value="1"/>
</dbReference>
<keyword evidence="5" id="KW-0648">Protein biosynthesis</keyword>
<dbReference type="GO" id="GO:0005085">
    <property type="term" value="F:guanyl-nucleotide exchange factor activity"/>
    <property type="evidence" value="ECO:0007669"/>
    <property type="project" value="TreeGrafter"/>
</dbReference>
<feature type="region of interest" description="Disordered" evidence="10">
    <location>
        <begin position="1"/>
        <end position="32"/>
    </location>
</feature>
<keyword evidence="3" id="KW-0963">Cytoplasm</keyword>
<dbReference type="Proteomes" id="UP001302126">
    <property type="component" value="Unassembled WGS sequence"/>
</dbReference>
<dbReference type="GO" id="GO:0005851">
    <property type="term" value="C:eukaryotic translation initiation factor 2B complex"/>
    <property type="evidence" value="ECO:0007669"/>
    <property type="project" value="TreeGrafter"/>
</dbReference>
<evidence type="ECO:0000256" key="4">
    <source>
        <dbReference type="ARBA" id="ARBA00022540"/>
    </source>
</evidence>
<reference evidence="11" key="2">
    <citation type="submission" date="2023-05" db="EMBL/GenBank/DDBJ databases">
        <authorList>
            <consortium name="Lawrence Berkeley National Laboratory"/>
            <person name="Steindorff A."/>
            <person name="Hensen N."/>
            <person name="Bonometti L."/>
            <person name="Westerberg I."/>
            <person name="Brannstrom I.O."/>
            <person name="Guillou S."/>
            <person name="Cros-Aarteil S."/>
            <person name="Calhoun S."/>
            <person name="Haridas S."/>
            <person name="Kuo A."/>
            <person name="Mondo S."/>
            <person name="Pangilinan J."/>
            <person name="Riley R."/>
            <person name="Labutti K."/>
            <person name="Andreopoulos B."/>
            <person name="Lipzen A."/>
            <person name="Chen C."/>
            <person name="Yanf M."/>
            <person name="Daum C."/>
            <person name="Ng V."/>
            <person name="Clum A."/>
            <person name="Ohm R."/>
            <person name="Martin F."/>
            <person name="Silar P."/>
            <person name="Natvig D."/>
            <person name="Lalanne C."/>
            <person name="Gautier V."/>
            <person name="Ament-Velasquez S.L."/>
            <person name="Kruys A."/>
            <person name="Hutchinson M.I."/>
            <person name="Powell A.J."/>
            <person name="Barry K."/>
            <person name="Miller A.N."/>
            <person name="Grigoriev I.V."/>
            <person name="Debuchy R."/>
            <person name="Gladieux P."/>
            <person name="Thoren M.H."/>
            <person name="Johannesson H."/>
        </authorList>
    </citation>
    <scope>NUCLEOTIDE SEQUENCE</scope>
    <source>
        <strain evidence="11">PSN309</strain>
    </source>
</reference>
<dbReference type="PANTHER" id="PTHR45860">
    <property type="entry name" value="TRANSLATION INITIATION FACTOR EIF-2B SUBUNIT ALPHA"/>
    <property type="match status" value="1"/>
</dbReference>
<comment type="subunit">
    <text evidence="8">Component of the translation initiation factor 2B (eIF2B) complex which is a heterodecamer of two sets of five different subunits: alpha, beta, gamma, delta and epsilon. Subunits alpha, beta and delta comprise a regulatory subcomplex and subunits epsilon and gamma comprise a catalytic subcomplex. Within the complex, the hexameric regulatory complex resides at the center, with the two heterodimeric catalytic subcomplexes bound on opposite sides.</text>
</comment>
<dbReference type="GO" id="GO:0003743">
    <property type="term" value="F:translation initiation factor activity"/>
    <property type="evidence" value="ECO:0007669"/>
    <property type="project" value="UniProtKB-KW"/>
</dbReference>
<accession>A0AAN7AMA6</accession>
<protein>
    <recommendedName>
        <fullName evidence="6">Translation initiation factor eIF2B subunit alpha</fullName>
    </recommendedName>
    <alternativeName>
        <fullName evidence="7">eIF2B GDP-GTP exchange factor subunit alpha</fullName>
    </alternativeName>
</protein>